<name>A0A8S1VTN6_PAROT</name>
<proteinExistence type="predicted"/>
<reference evidence="1" key="1">
    <citation type="submission" date="2021-01" db="EMBL/GenBank/DDBJ databases">
        <authorList>
            <consortium name="Genoscope - CEA"/>
            <person name="William W."/>
        </authorList>
    </citation>
    <scope>NUCLEOTIDE SEQUENCE</scope>
</reference>
<sequence>MEIGQEFREISYCNKAWLVFDQLSQKKIFRLKQQLFEYNLMCQIVLLCVNPFELIFIGQRHTEDLRTFIQANKYIKFFRKIPHHKY</sequence>
<dbReference type="Proteomes" id="UP000683925">
    <property type="component" value="Unassembled WGS sequence"/>
</dbReference>
<keyword evidence="2" id="KW-1185">Reference proteome</keyword>
<organism evidence="1 2">
    <name type="scientific">Paramecium octaurelia</name>
    <dbReference type="NCBI Taxonomy" id="43137"/>
    <lineage>
        <taxon>Eukaryota</taxon>
        <taxon>Sar</taxon>
        <taxon>Alveolata</taxon>
        <taxon>Ciliophora</taxon>
        <taxon>Intramacronucleata</taxon>
        <taxon>Oligohymenophorea</taxon>
        <taxon>Peniculida</taxon>
        <taxon>Parameciidae</taxon>
        <taxon>Paramecium</taxon>
    </lineage>
</organism>
<dbReference type="EMBL" id="CAJJDP010000075">
    <property type="protein sequence ID" value="CAD8181074.1"/>
    <property type="molecule type" value="Genomic_DNA"/>
</dbReference>
<gene>
    <name evidence="1" type="ORF">POCTA_138.1.T0760121</name>
</gene>
<evidence type="ECO:0000313" key="1">
    <source>
        <dbReference type="EMBL" id="CAD8181074.1"/>
    </source>
</evidence>
<dbReference type="AlphaFoldDB" id="A0A8S1VTN6"/>
<protein>
    <submittedName>
        <fullName evidence="1">Uncharacterized protein</fullName>
    </submittedName>
</protein>
<accession>A0A8S1VTN6</accession>
<comment type="caution">
    <text evidence="1">The sequence shown here is derived from an EMBL/GenBank/DDBJ whole genome shotgun (WGS) entry which is preliminary data.</text>
</comment>
<evidence type="ECO:0000313" key="2">
    <source>
        <dbReference type="Proteomes" id="UP000683925"/>
    </source>
</evidence>